<sequence length="55" mass="6688">MWMKRIASLFRTDISRKEKDIVIRKPIDRFLTITLDRLPFRNDDKDQESPIHETT</sequence>
<comment type="caution">
    <text evidence="1">The sequence shown here is derived from an EMBL/GenBank/DDBJ whole genome shotgun (WGS) entry which is preliminary data.</text>
</comment>
<dbReference type="Proteomes" id="UP000004837">
    <property type="component" value="Unassembled WGS sequence"/>
</dbReference>
<dbReference type="AlphaFoldDB" id="I0JVH3"/>
<gene>
    <name evidence="1" type="ORF">MFUM_1010066</name>
</gene>
<evidence type="ECO:0000313" key="2">
    <source>
        <dbReference type="Proteomes" id="UP000004837"/>
    </source>
</evidence>
<dbReference type="InParanoid" id="I0JVH3"/>
<accession>I0JVH3</accession>
<name>I0JVH3_METFB</name>
<protein>
    <submittedName>
        <fullName evidence="1">Uncharacterized protein</fullName>
    </submittedName>
</protein>
<evidence type="ECO:0000313" key="1">
    <source>
        <dbReference type="EMBL" id="CCG91242.1"/>
    </source>
</evidence>
<dbReference type="EMBL" id="CAHT01000004">
    <property type="protein sequence ID" value="CCG91242.1"/>
    <property type="molecule type" value="Genomic_DNA"/>
</dbReference>
<reference evidence="1 2" key="1">
    <citation type="journal article" date="2012" name="J. Bacteriol.">
        <title>Draft Genome Sequence of the Volcano-Inhabiting Thermoacidophilic Methanotroph Methylacidiphilum fumariolicum Strain SolV.</title>
        <authorList>
            <person name="Khadem A.F."/>
            <person name="Wieczorek A.S."/>
            <person name="Pol A."/>
            <person name="Vuilleumier S."/>
            <person name="Harhangi H.R."/>
            <person name="Dunfield P.F."/>
            <person name="Kalyuzhnaya M.G."/>
            <person name="Murrell J.C."/>
            <person name="Francoijs K.-J."/>
            <person name="Stunnenberg H.G."/>
            <person name="Stein L.Y."/>
            <person name="DiSpirito A.A."/>
            <person name="Semrau J.D."/>
            <person name="Lajus A."/>
            <person name="Medigue C."/>
            <person name="Klotz M.G."/>
            <person name="Jetten M.S.M."/>
            <person name="Op den Camp H.J.M."/>
        </authorList>
    </citation>
    <scope>NUCLEOTIDE SEQUENCE [LARGE SCALE GENOMIC DNA]</scope>
    <source>
        <strain evidence="1 2">SolV</strain>
    </source>
</reference>
<proteinExistence type="predicted"/>
<organism evidence="1 2">
    <name type="scientific">Methylacidiphilum fumariolicum (strain SolV)</name>
    <dbReference type="NCBI Taxonomy" id="1156937"/>
    <lineage>
        <taxon>Bacteria</taxon>
        <taxon>Pseudomonadati</taxon>
        <taxon>Verrucomicrobiota</taxon>
        <taxon>Methylacidiphilae</taxon>
        <taxon>Methylacidiphilales</taxon>
        <taxon>Methylacidiphilaceae</taxon>
        <taxon>Methylacidiphilum (ex Ratnadevi et al. 2023)</taxon>
    </lineage>
</organism>